<evidence type="ECO:0000256" key="2">
    <source>
        <dbReference type="ARBA" id="ARBA00023125"/>
    </source>
</evidence>
<dbReference type="SUPFAM" id="SSF46785">
    <property type="entry name" value="Winged helix' DNA-binding domain"/>
    <property type="match status" value="1"/>
</dbReference>
<dbReference type="InterPro" id="IPR005471">
    <property type="entry name" value="Tscrpt_reg_IclR_N"/>
</dbReference>
<dbReference type="RefSeq" id="WP_205133143.1">
    <property type="nucleotide sequence ID" value="NZ_JACSNT010000004.1"/>
</dbReference>
<feature type="domain" description="HTH iclR-type" evidence="4">
    <location>
        <begin position="7"/>
        <end position="67"/>
    </location>
</feature>
<dbReference type="Gene3D" id="3.30.450.40">
    <property type="match status" value="1"/>
</dbReference>
<dbReference type="Pfam" id="PF01614">
    <property type="entry name" value="IclR_C"/>
    <property type="match status" value="1"/>
</dbReference>
<dbReference type="EMBL" id="JACSNV010000002">
    <property type="protein sequence ID" value="MBM6876949.1"/>
    <property type="molecule type" value="Genomic_DNA"/>
</dbReference>
<dbReference type="SMART" id="SM00346">
    <property type="entry name" value="HTH_ICLR"/>
    <property type="match status" value="1"/>
</dbReference>
<reference evidence="6 7" key="1">
    <citation type="journal article" date="2021" name="Sci. Rep.">
        <title>The distribution of antibiotic resistance genes in chicken gut microbiota commensals.</title>
        <authorList>
            <person name="Juricova H."/>
            <person name="Matiasovicova J."/>
            <person name="Kubasova T."/>
            <person name="Cejkova D."/>
            <person name="Rychlik I."/>
        </authorList>
    </citation>
    <scope>NUCLEOTIDE SEQUENCE [LARGE SCALE GENOMIC DNA]</scope>
    <source>
        <strain evidence="6 7">An431b</strain>
    </source>
</reference>
<dbReference type="InterPro" id="IPR014757">
    <property type="entry name" value="Tscrpt_reg_IclR_C"/>
</dbReference>
<evidence type="ECO:0000259" key="5">
    <source>
        <dbReference type="PROSITE" id="PS51078"/>
    </source>
</evidence>
<name>A0ABS2G8X7_9FIRM</name>
<accession>A0ABS2G8X7</accession>
<dbReference type="InterPro" id="IPR050707">
    <property type="entry name" value="HTH_MetabolicPath_Reg"/>
</dbReference>
<feature type="domain" description="IclR-ED" evidence="5">
    <location>
        <begin position="68"/>
        <end position="250"/>
    </location>
</feature>
<dbReference type="SUPFAM" id="SSF55781">
    <property type="entry name" value="GAF domain-like"/>
    <property type="match status" value="1"/>
</dbReference>
<evidence type="ECO:0000313" key="7">
    <source>
        <dbReference type="Proteomes" id="UP000729290"/>
    </source>
</evidence>
<dbReference type="Proteomes" id="UP000729290">
    <property type="component" value="Unassembled WGS sequence"/>
</dbReference>
<keyword evidence="7" id="KW-1185">Reference proteome</keyword>
<dbReference type="Pfam" id="PF09339">
    <property type="entry name" value="HTH_IclR"/>
    <property type="match status" value="1"/>
</dbReference>
<evidence type="ECO:0000313" key="6">
    <source>
        <dbReference type="EMBL" id="MBM6876949.1"/>
    </source>
</evidence>
<dbReference type="PANTHER" id="PTHR30136">
    <property type="entry name" value="HELIX-TURN-HELIX TRANSCRIPTIONAL REGULATOR, ICLR FAMILY"/>
    <property type="match status" value="1"/>
</dbReference>
<dbReference type="PROSITE" id="PS51077">
    <property type="entry name" value="HTH_ICLR"/>
    <property type="match status" value="1"/>
</dbReference>
<dbReference type="InterPro" id="IPR036390">
    <property type="entry name" value="WH_DNA-bd_sf"/>
</dbReference>
<keyword evidence="2" id="KW-0238">DNA-binding</keyword>
<evidence type="ECO:0000256" key="3">
    <source>
        <dbReference type="ARBA" id="ARBA00023163"/>
    </source>
</evidence>
<comment type="caution">
    <text evidence="6">The sequence shown here is derived from an EMBL/GenBank/DDBJ whole genome shotgun (WGS) entry which is preliminary data.</text>
</comment>
<keyword evidence="3" id="KW-0804">Transcription</keyword>
<dbReference type="InterPro" id="IPR036388">
    <property type="entry name" value="WH-like_DNA-bd_sf"/>
</dbReference>
<proteinExistence type="predicted"/>
<dbReference type="PROSITE" id="PS51078">
    <property type="entry name" value="ICLR_ED"/>
    <property type="match status" value="1"/>
</dbReference>
<gene>
    <name evidence="6" type="ORF">H9X83_02090</name>
</gene>
<evidence type="ECO:0000256" key="1">
    <source>
        <dbReference type="ARBA" id="ARBA00023015"/>
    </source>
</evidence>
<dbReference type="PANTHER" id="PTHR30136:SF24">
    <property type="entry name" value="HTH-TYPE TRANSCRIPTIONAL REPRESSOR ALLR"/>
    <property type="match status" value="1"/>
</dbReference>
<dbReference type="InterPro" id="IPR029016">
    <property type="entry name" value="GAF-like_dom_sf"/>
</dbReference>
<dbReference type="Gene3D" id="1.10.10.10">
    <property type="entry name" value="Winged helix-like DNA-binding domain superfamily/Winged helix DNA-binding domain"/>
    <property type="match status" value="1"/>
</dbReference>
<evidence type="ECO:0000259" key="4">
    <source>
        <dbReference type="PROSITE" id="PS51077"/>
    </source>
</evidence>
<sequence length="250" mass="27743">MDQKYILSSLDNALGVLQLFISHNELNAGEISSLSGLNKSTVFRILATLENRGYLLRKEGGRYALGLKLFTLGQLVYSRMELISIIHPYLEKLSRLGGETSHLSMMDDATHIVFLDKVVSSSLLRMDTPLGYHQFAHLTGTGKAILAFETERAIRQYLRMADFPQKTDRSIPGAKEFLAVLEEVRAQGYASDSEECEIGLTCYAVPVLDASGYPIAAISSSGPTSRMTARKEEHIRYLKEIAGEIHQILS</sequence>
<protein>
    <submittedName>
        <fullName evidence="6">IclR family transcriptional regulator</fullName>
    </submittedName>
</protein>
<keyword evidence="1" id="KW-0805">Transcription regulation</keyword>
<organism evidence="6 7">
    <name type="scientific">Anaerotignum lactatifermentans</name>
    <dbReference type="NCBI Taxonomy" id="160404"/>
    <lineage>
        <taxon>Bacteria</taxon>
        <taxon>Bacillati</taxon>
        <taxon>Bacillota</taxon>
        <taxon>Clostridia</taxon>
        <taxon>Lachnospirales</taxon>
        <taxon>Anaerotignaceae</taxon>
        <taxon>Anaerotignum</taxon>
    </lineage>
</organism>